<reference evidence="4 5" key="1">
    <citation type="submission" date="2021-02" db="EMBL/GenBank/DDBJ databases">
        <title>Characterization of Marinitoga sp. nov. str. BP5-C20A.</title>
        <authorList>
            <person name="Erauso G."/>
            <person name="Postec A."/>
        </authorList>
    </citation>
    <scope>NUCLEOTIDE SEQUENCE [LARGE SCALE GENOMIC DNA]</scope>
    <source>
        <strain evidence="4 5">BP5-C20A</strain>
    </source>
</reference>
<dbReference type="InterPro" id="IPR013766">
    <property type="entry name" value="Thioredoxin_domain"/>
</dbReference>
<sequence>MLKTGDKSINFELVNTKLEKVKLEDFLGKKVVLVFYPGAFTSVCQKELCTFRDMITKFNNLNVKVLGISVDTPFSNKEFSEKNRLKFDLLSDFCGEVSKNYGGVHKNFVGIENYTVSKRSVYIIDEKGTVIYTWISEDPGKEPPYEEIEKLI</sequence>
<gene>
    <name evidence="4" type="ORF">JRV97_08870</name>
</gene>
<dbReference type="PANTHER" id="PTHR43110:SF1">
    <property type="entry name" value="THIOL PEROXIDASE"/>
    <property type="match status" value="1"/>
</dbReference>
<name>A0ABY8PPD8_9BACT</name>
<protein>
    <submittedName>
        <fullName evidence="4">Peroxiredoxin</fullName>
    </submittedName>
</protein>
<dbReference type="EMBL" id="CP069362">
    <property type="protein sequence ID" value="WGS64480.1"/>
    <property type="molecule type" value="Genomic_DNA"/>
</dbReference>
<dbReference type="InterPro" id="IPR000866">
    <property type="entry name" value="AhpC/TSA"/>
</dbReference>
<feature type="domain" description="Thioredoxin" evidence="3">
    <location>
        <begin position="2"/>
        <end position="152"/>
    </location>
</feature>
<keyword evidence="2" id="KW-0676">Redox-active center</keyword>
<dbReference type="InterPro" id="IPR050455">
    <property type="entry name" value="Tpx_Peroxidase_subfamily"/>
</dbReference>
<organism evidence="4 5">
    <name type="scientific">Marinitoga aeolica</name>
    <dbReference type="NCBI Taxonomy" id="2809031"/>
    <lineage>
        <taxon>Bacteria</taxon>
        <taxon>Thermotogati</taxon>
        <taxon>Thermotogota</taxon>
        <taxon>Thermotogae</taxon>
        <taxon>Petrotogales</taxon>
        <taxon>Petrotogaceae</taxon>
        <taxon>Marinitoga</taxon>
    </lineage>
</organism>
<dbReference type="PANTHER" id="PTHR43110">
    <property type="entry name" value="THIOL PEROXIDASE"/>
    <property type="match status" value="1"/>
</dbReference>
<dbReference type="Proteomes" id="UP001232493">
    <property type="component" value="Chromosome"/>
</dbReference>
<dbReference type="PROSITE" id="PS51352">
    <property type="entry name" value="THIOREDOXIN_2"/>
    <property type="match status" value="1"/>
</dbReference>
<dbReference type="Gene3D" id="3.40.30.10">
    <property type="entry name" value="Glutaredoxin"/>
    <property type="match status" value="1"/>
</dbReference>
<keyword evidence="1" id="KW-0560">Oxidoreductase</keyword>
<evidence type="ECO:0000259" key="3">
    <source>
        <dbReference type="PROSITE" id="PS51352"/>
    </source>
</evidence>
<accession>A0ABY8PPD8</accession>
<proteinExistence type="predicted"/>
<keyword evidence="5" id="KW-1185">Reference proteome</keyword>
<dbReference type="InterPro" id="IPR024706">
    <property type="entry name" value="Peroxiredoxin_AhpC-typ"/>
</dbReference>
<evidence type="ECO:0000313" key="5">
    <source>
        <dbReference type="Proteomes" id="UP001232493"/>
    </source>
</evidence>
<dbReference type="CDD" id="cd03018">
    <property type="entry name" value="PRX_AhpE_like"/>
    <property type="match status" value="1"/>
</dbReference>
<evidence type="ECO:0000256" key="1">
    <source>
        <dbReference type="ARBA" id="ARBA00023002"/>
    </source>
</evidence>
<dbReference type="SUPFAM" id="SSF52833">
    <property type="entry name" value="Thioredoxin-like"/>
    <property type="match status" value="1"/>
</dbReference>
<dbReference type="RefSeq" id="WP_280998152.1">
    <property type="nucleotide sequence ID" value="NZ_CP069362.1"/>
</dbReference>
<evidence type="ECO:0000256" key="2">
    <source>
        <dbReference type="ARBA" id="ARBA00023284"/>
    </source>
</evidence>
<evidence type="ECO:0000313" key="4">
    <source>
        <dbReference type="EMBL" id="WGS64480.1"/>
    </source>
</evidence>
<dbReference type="InterPro" id="IPR036249">
    <property type="entry name" value="Thioredoxin-like_sf"/>
</dbReference>
<dbReference type="Pfam" id="PF00578">
    <property type="entry name" value="AhpC-TSA"/>
    <property type="match status" value="1"/>
</dbReference>
<dbReference type="PIRSF" id="PIRSF000239">
    <property type="entry name" value="AHPC"/>
    <property type="match status" value="1"/>
</dbReference>